<name>A0ABV5YH77_9ACTN</name>
<dbReference type="RefSeq" id="WP_378203909.1">
    <property type="nucleotide sequence ID" value="NZ_JBHLZP010000136.1"/>
</dbReference>
<dbReference type="PANTHER" id="PTHR39515:SF2">
    <property type="entry name" value="HTH-TYPE TRANSCRIPTIONAL REGULATOR RV0880"/>
    <property type="match status" value="1"/>
</dbReference>
<dbReference type="SUPFAM" id="SSF46785">
    <property type="entry name" value="Winged helix' DNA-binding domain"/>
    <property type="match status" value="1"/>
</dbReference>
<sequence>MEEARSVGDLEIAAALTEVAALMARHLSNRQAMSLTTASTLARVEREGPVRLTALAAAEGIAQPSMTQLVQRLEREGLIARMRDPEDRRVALVTITEAGRGVLAERGQVRYARLAELLAALPAEEREALGSAMRTALPIVRRLIHDAARPHVTSEGTLP</sequence>
<proteinExistence type="predicted"/>
<dbReference type="InterPro" id="IPR036388">
    <property type="entry name" value="WH-like_DNA-bd_sf"/>
</dbReference>
<dbReference type="PRINTS" id="PR00598">
    <property type="entry name" value="HTHMARR"/>
</dbReference>
<dbReference type="SMART" id="SM00347">
    <property type="entry name" value="HTH_MARR"/>
    <property type="match status" value="1"/>
</dbReference>
<reference evidence="2 3" key="1">
    <citation type="submission" date="2024-09" db="EMBL/GenBank/DDBJ databases">
        <authorList>
            <person name="Sun Q."/>
            <person name="Mori K."/>
        </authorList>
    </citation>
    <scope>NUCLEOTIDE SEQUENCE [LARGE SCALE GENOMIC DNA]</scope>
    <source>
        <strain evidence="2 3">TBRC 0563</strain>
    </source>
</reference>
<organism evidence="2 3">
    <name type="scientific">Actinoallomurus acaciae</name>
    <dbReference type="NCBI Taxonomy" id="502577"/>
    <lineage>
        <taxon>Bacteria</taxon>
        <taxon>Bacillati</taxon>
        <taxon>Actinomycetota</taxon>
        <taxon>Actinomycetes</taxon>
        <taxon>Streptosporangiales</taxon>
        <taxon>Thermomonosporaceae</taxon>
        <taxon>Actinoallomurus</taxon>
    </lineage>
</organism>
<gene>
    <name evidence="2" type="ORF">ACFFNX_19625</name>
</gene>
<keyword evidence="3" id="KW-1185">Reference proteome</keyword>
<evidence type="ECO:0000313" key="3">
    <source>
        <dbReference type="Proteomes" id="UP001589627"/>
    </source>
</evidence>
<accession>A0ABV5YH77</accession>
<dbReference type="PROSITE" id="PS50995">
    <property type="entry name" value="HTH_MARR_2"/>
    <property type="match status" value="1"/>
</dbReference>
<comment type="caution">
    <text evidence="2">The sequence shown here is derived from an EMBL/GenBank/DDBJ whole genome shotgun (WGS) entry which is preliminary data.</text>
</comment>
<dbReference type="Gene3D" id="1.10.10.10">
    <property type="entry name" value="Winged helix-like DNA-binding domain superfamily/Winged helix DNA-binding domain"/>
    <property type="match status" value="1"/>
</dbReference>
<dbReference type="PANTHER" id="PTHR39515">
    <property type="entry name" value="CONSERVED PROTEIN"/>
    <property type="match status" value="1"/>
</dbReference>
<dbReference type="Proteomes" id="UP001589627">
    <property type="component" value="Unassembled WGS sequence"/>
</dbReference>
<evidence type="ECO:0000313" key="2">
    <source>
        <dbReference type="EMBL" id="MFB9834395.1"/>
    </source>
</evidence>
<dbReference type="Pfam" id="PF01047">
    <property type="entry name" value="MarR"/>
    <property type="match status" value="1"/>
</dbReference>
<evidence type="ECO:0000259" key="1">
    <source>
        <dbReference type="PROSITE" id="PS50995"/>
    </source>
</evidence>
<dbReference type="InterPro" id="IPR000835">
    <property type="entry name" value="HTH_MarR-typ"/>
</dbReference>
<feature type="domain" description="HTH marR-type" evidence="1">
    <location>
        <begin position="1"/>
        <end position="138"/>
    </location>
</feature>
<dbReference type="EMBL" id="JBHLZP010000136">
    <property type="protein sequence ID" value="MFB9834395.1"/>
    <property type="molecule type" value="Genomic_DNA"/>
</dbReference>
<protein>
    <submittedName>
        <fullName evidence="2">MarR family winged helix-turn-helix transcriptional regulator</fullName>
    </submittedName>
</protein>
<dbReference type="InterPro" id="IPR036390">
    <property type="entry name" value="WH_DNA-bd_sf"/>
</dbReference>
<dbReference type="InterPro" id="IPR052526">
    <property type="entry name" value="HTH-type_Bedaq_tolerance"/>
</dbReference>